<dbReference type="PANTHER" id="PTHR31561">
    <property type="entry name" value="3-KETOACYL-COA SYNTHASE"/>
    <property type="match status" value="1"/>
</dbReference>
<dbReference type="OrthoDB" id="676756at2759"/>
<dbReference type="InterPro" id="IPR016039">
    <property type="entry name" value="Thiolase-like"/>
</dbReference>
<dbReference type="GO" id="GO:0006633">
    <property type="term" value="P:fatty acid biosynthetic process"/>
    <property type="evidence" value="ECO:0007669"/>
    <property type="project" value="InterPro"/>
</dbReference>
<organism evidence="1 2">
    <name type="scientific">Dioscorea zingiberensis</name>
    <dbReference type="NCBI Taxonomy" id="325984"/>
    <lineage>
        <taxon>Eukaryota</taxon>
        <taxon>Viridiplantae</taxon>
        <taxon>Streptophyta</taxon>
        <taxon>Embryophyta</taxon>
        <taxon>Tracheophyta</taxon>
        <taxon>Spermatophyta</taxon>
        <taxon>Magnoliopsida</taxon>
        <taxon>Liliopsida</taxon>
        <taxon>Dioscoreales</taxon>
        <taxon>Dioscoreaceae</taxon>
        <taxon>Dioscorea</taxon>
    </lineage>
</organism>
<evidence type="ECO:0000313" key="1">
    <source>
        <dbReference type="EMBL" id="KAJ0980072.1"/>
    </source>
</evidence>
<dbReference type="SUPFAM" id="SSF53901">
    <property type="entry name" value="Thiolase-like"/>
    <property type="match status" value="1"/>
</dbReference>
<sequence length="132" mass="15177">MHKGADDKAYRCVYKEQDVDGKLAFLCLKTSWPSPMTRLMPTSPPSGVLAASEQLLFLFRLIGCKLINPKWRPYIPDFKKAARKHFLSDSTSGPRLAIDKLQKNLQLSEEHIEASRMTLHRFDNTSSNSFWY</sequence>
<reference evidence="1" key="2">
    <citation type="journal article" date="2022" name="Hortic Res">
        <title>The genome of Dioscorea zingiberensis sheds light on the biosynthesis, origin and evolution of the medicinally important diosgenin saponins.</title>
        <authorList>
            <person name="Li Y."/>
            <person name="Tan C."/>
            <person name="Li Z."/>
            <person name="Guo J."/>
            <person name="Li S."/>
            <person name="Chen X."/>
            <person name="Wang C."/>
            <person name="Dai X."/>
            <person name="Yang H."/>
            <person name="Song W."/>
            <person name="Hou L."/>
            <person name="Xu J."/>
            <person name="Tong Z."/>
            <person name="Xu A."/>
            <person name="Yuan X."/>
            <person name="Wang W."/>
            <person name="Yang Q."/>
            <person name="Chen L."/>
            <person name="Sun Z."/>
            <person name="Wang K."/>
            <person name="Pan B."/>
            <person name="Chen J."/>
            <person name="Bao Y."/>
            <person name="Liu F."/>
            <person name="Qi X."/>
            <person name="Gang D.R."/>
            <person name="Wen J."/>
            <person name="Li J."/>
        </authorList>
    </citation>
    <scope>NUCLEOTIDE SEQUENCE</scope>
    <source>
        <strain evidence="1">Dzin_1.0</strain>
    </source>
</reference>
<accession>A0A9D5HL97</accession>
<evidence type="ECO:0000313" key="2">
    <source>
        <dbReference type="Proteomes" id="UP001085076"/>
    </source>
</evidence>
<dbReference type="GO" id="GO:0016747">
    <property type="term" value="F:acyltransferase activity, transferring groups other than amino-acyl groups"/>
    <property type="evidence" value="ECO:0007669"/>
    <property type="project" value="InterPro"/>
</dbReference>
<proteinExistence type="predicted"/>
<dbReference type="InterPro" id="IPR012392">
    <property type="entry name" value="3-ktacl-CoA_syn"/>
</dbReference>
<dbReference type="Proteomes" id="UP001085076">
    <property type="component" value="Miscellaneous, Linkage group lg03"/>
</dbReference>
<name>A0A9D5HL97_9LILI</name>
<dbReference type="Gene3D" id="3.40.47.10">
    <property type="match status" value="1"/>
</dbReference>
<keyword evidence="2" id="KW-1185">Reference proteome</keyword>
<comment type="caution">
    <text evidence="1">The sequence shown here is derived from an EMBL/GenBank/DDBJ whole genome shotgun (WGS) entry which is preliminary data.</text>
</comment>
<gene>
    <name evidence="1" type="ORF">J5N97_015546</name>
</gene>
<reference evidence="1" key="1">
    <citation type="submission" date="2021-03" db="EMBL/GenBank/DDBJ databases">
        <authorList>
            <person name="Li Z."/>
            <person name="Yang C."/>
        </authorList>
    </citation>
    <scope>NUCLEOTIDE SEQUENCE</scope>
    <source>
        <strain evidence="1">Dzin_1.0</strain>
        <tissue evidence="1">Leaf</tissue>
    </source>
</reference>
<protein>
    <submittedName>
        <fullName evidence="1">Uncharacterized protein</fullName>
    </submittedName>
</protein>
<dbReference type="EMBL" id="JAGGNH010000003">
    <property type="protein sequence ID" value="KAJ0980072.1"/>
    <property type="molecule type" value="Genomic_DNA"/>
</dbReference>
<dbReference type="AlphaFoldDB" id="A0A9D5HL97"/>
<dbReference type="GO" id="GO:0016020">
    <property type="term" value="C:membrane"/>
    <property type="evidence" value="ECO:0007669"/>
    <property type="project" value="InterPro"/>
</dbReference>